<reference evidence="6 7" key="1">
    <citation type="submission" date="2017-08" db="EMBL/GenBank/DDBJ databases">
        <title>Halovibrio sewagensis sp. nov., isolated from wastewater of high salinity.</title>
        <authorList>
            <person name="Dong X."/>
            <person name="Zhang G."/>
        </authorList>
    </citation>
    <scope>NUCLEOTIDE SEQUENCE [LARGE SCALE GENOMIC DNA]</scope>
    <source>
        <strain evidence="6 7">YL5-2</strain>
    </source>
</reference>
<comment type="caution">
    <text evidence="6">The sequence shown here is derived from an EMBL/GenBank/DDBJ whole genome shotgun (WGS) entry which is preliminary data.</text>
</comment>
<evidence type="ECO:0000313" key="7">
    <source>
        <dbReference type="Proteomes" id="UP000218896"/>
    </source>
</evidence>
<feature type="domain" description="Translocation and assembly module TamB C-terminal" evidence="5">
    <location>
        <begin position="923"/>
        <end position="1246"/>
    </location>
</feature>
<dbReference type="GO" id="GO:0097347">
    <property type="term" value="C:TAM protein secretion complex"/>
    <property type="evidence" value="ECO:0007669"/>
    <property type="project" value="TreeGrafter"/>
</dbReference>
<keyword evidence="7" id="KW-1185">Reference proteome</keyword>
<dbReference type="GO" id="GO:0005886">
    <property type="term" value="C:plasma membrane"/>
    <property type="evidence" value="ECO:0007669"/>
    <property type="project" value="InterPro"/>
</dbReference>
<comment type="subcellular location">
    <subcellularLocation>
        <location evidence="1">Membrane</location>
        <topology evidence="1">Single-pass membrane protein</topology>
    </subcellularLocation>
</comment>
<dbReference type="InterPro" id="IPR007452">
    <property type="entry name" value="TamB_C"/>
</dbReference>
<evidence type="ECO:0000256" key="2">
    <source>
        <dbReference type="ARBA" id="ARBA00022692"/>
    </source>
</evidence>
<proteinExistence type="predicted"/>
<dbReference type="PANTHER" id="PTHR36985:SF1">
    <property type="entry name" value="TRANSLOCATION AND ASSEMBLY MODULE SUBUNIT TAMB"/>
    <property type="match status" value="1"/>
</dbReference>
<dbReference type="AlphaFoldDB" id="A0A2A2F7F4"/>
<dbReference type="Pfam" id="PF04357">
    <property type="entry name" value="TamB"/>
    <property type="match status" value="1"/>
</dbReference>
<sequence length="1251" mass="134705">MRRRVLLGIVLLPVVALLAVMAVAGWLLFTESGGRWAIQQVPGLEVAGYEGSLGSAWRAERVVYDDGQGTEARLEEMELAWSPGCLFTLELCVDRLHAGRVALSLPEGEASEASGDAIELPAIRLPLSVSITDLDVGRISWNDTLILEAIESRATFSSGTLQLDSLQVTREGLQASAGGSLEMRGDWPVNMALELGYDTGTDFPGELNLTAELGGTVSALYVMARMSRPWQARLQGRVNPLEPGVPAEARLTAEHFAATPDLPSHYALSDLVLDASGDLDEGWSVAGNAVLATQPGLDVSLEGHTTTGQARISQLAISDGRGRARSLVLNGGRVSWTDGLNASGSLDWHYFPWQRLVPDLPAVPVAVSDAGLDFALEDGEYKGRLDAQLFTREGPVWLRTPVEGDFARARLEGLGLASALGRAAGNLGVGWSEGLEWRTDLALENLLPGRRLPELDGVLRGRLTSSGRMADDGPDGDGSLELAGSLRGQALWLKTGIRLKGEHWEVPALELRFGDNGINGSARQTEQLQAELEWNLPVLAQFWSGLEGQLEGRASGRHLLGDAKGSMTFSAGDLVLEEHGIELRRLQGEADLADDGAARARVDFSELEAREQRLESGQLRVDGSLAAHELGLSLRHREGSLRLSALGAWGREGWEATFNGGGIAIPGQHWLMATPARLTLARDGEAHLGSHCWRWGGARLCTGDQRLNPAPSLKLGIADLPTRAFRPFLPPTLRWEDTLDAHATLELDEQGPRGRAWIDAGSGQVELRREVDPDNLDAQVDEQEGEQAWQWLPFEYSRLRVAADLEPERTRVTADLAGPEIGQLDLDTALRPLEKGMPVDGQLNLEALDLALIRPFLDLDTVEGRLAGALAFSGPVASPSVQGEVKLSGGELRDPRLPLPLSELDATARISGTQARIEGNWRSGEQGQGRIEGSASWNDGPSAELSLVAESLPVSVPPYAELTVFPDLMLRYGTEGVGVSGQVRVPSGSVVIESLPESAVGVSSDAVVKGEEPGPGPIPLALDLDVLIGEERVDFNGFGVTGNLEGRLNLADDMVANGNLNLRNGRYELYGQDLRIRRATLLFSGPIDRPFLDIEAVRIVDDVTAGIRLTGPADEPRSEIFSEPPMSQQQALAYLTLGRPLESEGDSYAMERAAINLGLARTAPLTREIGERVGIEDLQLETEGRGEEASVVASGYLTERLSLRYGVGLFQPVSRMALRYDLTRSLYLEAASGLASSLDLFYRTDFGKPGD</sequence>
<protein>
    <recommendedName>
        <fullName evidence="5">Translocation and assembly module TamB C-terminal domain-containing protein</fullName>
    </recommendedName>
</protein>
<keyword evidence="4" id="KW-0472">Membrane</keyword>
<gene>
    <name evidence="6" type="ORF">CK501_10095</name>
</gene>
<dbReference type="RefSeq" id="WP_095617581.1">
    <property type="nucleotide sequence ID" value="NZ_NSKD01000003.1"/>
</dbReference>
<evidence type="ECO:0000313" key="6">
    <source>
        <dbReference type="EMBL" id="PAU80750.1"/>
    </source>
</evidence>
<dbReference type="EMBL" id="NSKD01000003">
    <property type="protein sequence ID" value="PAU80750.1"/>
    <property type="molecule type" value="Genomic_DNA"/>
</dbReference>
<evidence type="ECO:0000256" key="3">
    <source>
        <dbReference type="ARBA" id="ARBA00022989"/>
    </source>
</evidence>
<dbReference type="OrthoDB" id="5555605at2"/>
<organism evidence="6 7">
    <name type="scientific">Halovibrio salipaludis</name>
    <dbReference type="NCBI Taxonomy" id="2032626"/>
    <lineage>
        <taxon>Bacteria</taxon>
        <taxon>Pseudomonadati</taxon>
        <taxon>Pseudomonadota</taxon>
        <taxon>Gammaproteobacteria</taxon>
        <taxon>Oceanospirillales</taxon>
        <taxon>Halomonadaceae</taxon>
        <taxon>Halovibrio</taxon>
    </lineage>
</organism>
<accession>A0A2A2F7F4</accession>
<evidence type="ECO:0000256" key="4">
    <source>
        <dbReference type="ARBA" id="ARBA00023136"/>
    </source>
</evidence>
<dbReference type="PANTHER" id="PTHR36985">
    <property type="entry name" value="TRANSLOCATION AND ASSEMBLY MODULE SUBUNIT TAMB"/>
    <property type="match status" value="1"/>
</dbReference>
<dbReference type="Proteomes" id="UP000218896">
    <property type="component" value="Unassembled WGS sequence"/>
</dbReference>
<keyword evidence="3" id="KW-1133">Transmembrane helix</keyword>
<evidence type="ECO:0000259" key="5">
    <source>
        <dbReference type="Pfam" id="PF04357"/>
    </source>
</evidence>
<keyword evidence="2" id="KW-0812">Transmembrane</keyword>
<name>A0A2A2F7F4_9GAMM</name>
<dbReference type="GO" id="GO:0009306">
    <property type="term" value="P:protein secretion"/>
    <property type="evidence" value="ECO:0007669"/>
    <property type="project" value="InterPro"/>
</dbReference>
<evidence type="ECO:0000256" key="1">
    <source>
        <dbReference type="ARBA" id="ARBA00004167"/>
    </source>
</evidence>